<accession>A0A069QGJ6</accession>
<gene>
    <name evidence="1" type="ORF">HMPREF1991_02147</name>
</gene>
<dbReference type="EMBL" id="JNGW01000093">
    <property type="protein sequence ID" value="KDR51797.1"/>
    <property type="molecule type" value="Genomic_DNA"/>
</dbReference>
<dbReference type="PATRIC" id="fig|1122985.7.peg.2225"/>
<dbReference type="AlphaFoldDB" id="A0A069QGJ6"/>
<dbReference type="HOGENOM" id="CLU_3294286_0_0_10"/>
<comment type="caution">
    <text evidence="1">The sequence shown here is derived from an EMBL/GenBank/DDBJ whole genome shotgun (WGS) entry which is preliminary data.</text>
</comment>
<sequence>MSRFAELIKGDLPNSDFLKAAGLQNVTCERLLNLFENKFL</sequence>
<evidence type="ECO:0000313" key="1">
    <source>
        <dbReference type="EMBL" id="KDR51797.1"/>
    </source>
</evidence>
<evidence type="ECO:0000313" key="2">
    <source>
        <dbReference type="Proteomes" id="UP000027442"/>
    </source>
</evidence>
<protein>
    <submittedName>
        <fullName evidence="1">Uncharacterized protein</fullName>
    </submittedName>
</protein>
<keyword evidence="2" id="KW-1185">Reference proteome</keyword>
<proteinExistence type="predicted"/>
<reference evidence="1 2" key="1">
    <citation type="submission" date="2013-08" db="EMBL/GenBank/DDBJ databases">
        <authorList>
            <person name="Weinstock G."/>
            <person name="Sodergren E."/>
            <person name="Wylie T."/>
            <person name="Fulton L."/>
            <person name="Fulton R."/>
            <person name="Fronick C."/>
            <person name="O'Laughlin M."/>
            <person name="Godfrey J."/>
            <person name="Miner T."/>
            <person name="Herter B."/>
            <person name="Appelbaum E."/>
            <person name="Cordes M."/>
            <person name="Lek S."/>
            <person name="Wollam A."/>
            <person name="Pepin K.H."/>
            <person name="Palsikar V.B."/>
            <person name="Mitreva M."/>
            <person name="Wilson R.K."/>
        </authorList>
    </citation>
    <scope>NUCLEOTIDE SEQUENCE [LARGE SCALE GENOMIC DNA]</scope>
    <source>
        <strain evidence="1 2">ATCC 15930</strain>
    </source>
</reference>
<organism evidence="1 2">
    <name type="scientific">Hoylesella loescheii DSM 19665 = JCM 12249 = ATCC 15930</name>
    <dbReference type="NCBI Taxonomy" id="1122985"/>
    <lineage>
        <taxon>Bacteria</taxon>
        <taxon>Pseudomonadati</taxon>
        <taxon>Bacteroidota</taxon>
        <taxon>Bacteroidia</taxon>
        <taxon>Bacteroidales</taxon>
        <taxon>Prevotellaceae</taxon>
        <taxon>Hoylesella</taxon>
    </lineage>
</organism>
<name>A0A069QGJ6_HOYLO</name>
<dbReference type="Proteomes" id="UP000027442">
    <property type="component" value="Unassembled WGS sequence"/>
</dbReference>